<dbReference type="Gene3D" id="3.90.550.10">
    <property type="entry name" value="Spore Coat Polysaccharide Biosynthesis Protein SpsA, Chain A"/>
    <property type="match status" value="1"/>
</dbReference>
<dbReference type="InterPro" id="IPR001173">
    <property type="entry name" value="Glyco_trans_2-like"/>
</dbReference>
<dbReference type="AlphaFoldDB" id="A0A955EDS2"/>
<evidence type="ECO:0000259" key="1">
    <source>
        <dbReference type="Pfam" id="PF00535"/>
    </source>
</evidence>
<dbReference type="Pfam" id="PF00535">
    <property type="entry name" value="Glycos_transf_2"/>
    <property type="match status" value="1"/>
</dbReference>
<gene>
    <name evidence="2" type="ORF">KC980_02140</name>
</gene>
<protein>
    <submittedName>
        <fullName evidence="2">Glycosyltransferase family 2 protein</fullName>
    </submittedName>
</protein>
<reference evidence="2" key="1">
    <citation type="submission" date="2020-04" db="EMBL/GenBank/DDBJ databases">
        <authorList>
            <person name="Zhang T."/>
        </authorList>
    </citation>
    <scope>NUCLEOTIDE SEQUENCE</scope>
    <source>
        <strain evidence="2">HKST-UBA79</strain>
    </source>
</reference>
<name>A0A955EDS2_UNCKA</name>
<dbReference type="SUPFAM" id="SSF53448">
    <property type="entry name" value="Nucleotide-diphospho-sugar transferases"/>
    <property type="match status" value="1"/>
</dbReference>
<evidence type="ECO:0000313" key="2">
    <source>
        <dbReference type="EMBL" id="MCA9308289.1"/>
    </source>
</evidence>
<dbReference type="InterPro" id="IPR029044">
    <property type="entry name" value="Nucleotide-diphossugar_trans"/>
</dbReference>
<dbReference type="CDD" id="cd04186">
    <property type="entry name" value="GT_2_like_c"/>
    <property type="match status" value="1"/>
</dbReference>
<accession>A0A955EDS2</accession>
<reference evidence="2" key="2">
    <citation type="journal article" date="2021" name="Microbiome">
        <title>Successional dynamics and alternative stable states in a saline activated sludge microbial community over 9 years.</title>
        <authorList>
            <person name="Wang Y."/>
            <person name="Ye J."/>
            <person name="Ju F."/>
            <person name="Liu L."/>
            <person name="Boyd J.A."/>
            <person name="Deng Y."/>
            <person name="Parks D.H."/>
            <person name="Jiang X."/>
            <person name="Yin X."/>
            <person name="Woodcroft B.J."/>
            <person name="Tyson G.W."/>
            <person name="Hugenholtz P."/>
            <person name="Polz M.F."/>
            <person name="Zhang T."/>
        </authorList>
    </citation>
    <scope>NUCLEOTIDE SEQUENCE</scope>
    <source>
        <strain evidence="2">HKST-UBA79</strain>
    </source>
</reference>
<dbReference type="PANTHER" id="PTHR43179:SF7">
    <property type="entry name" value="RHAMNOSYLTRANSFERASE WBBL"/>
    <property type="match status" value="1"/>
</dbReference>
<organism evidence="2 3">
    <name type="scientific">candidate division WWE3 bacterium</name>
    <dbReference type="NCBI Taxonomy" id="2053526"/>
    <lineage>
        <taxon>Bacteria</taxon>
        <taxon>Katanobacteria</taxon>
    </lineage>
</organism>
<dbReference type="EMBL" id="JAGQNX010000060">
    <property type="protein sequence ID" value="MCA9308289.1"/>
    <property type="molecule type" value="Genomic_DNA"/>
</dbReference>
<feature type="domain" description="Glycosyltransferase 2-like" evidence="1">
    <location>
        <begin position="8"/>
        <end position="192"/>
    </location>
</feature>
<sequence>MSNKLDISVVIINYNTSEVLKECLTNLFSLKDGLNMEVIVVDNASPDDSVQMVKSNFAQVKLIEQTQNKGLAYASNVGLREAKSDYIAYLGSDAFPKDNTLSQILSYMHQHKDVGAVTPKLVLRDGSLDMDAHRAFPTPLVSFFKFSGLSTIFKNSTYFNKYFLAGADLNSPHEIDLCIAHFMVIKRSVLEQLHGWDEDYFLYGEDVDMCFRIKKAGYKIVYMGNLEAVHYKGVTVGVRASSANISKASKETRLRSRKNSVDAMEIFYKKHFTHYPKPITWTILTSVKILGFLRILKEQLTS</sequence>
<dbReference type="Proteomes" id="UP000740557">
    <property type="component" value="Unassembled WGS sequence"/>
</dbReference>
<proteinExistence type="predicted"/>
<dbReference type="PANTHER" id="PTHR43179">
    <property type="entry name" value="RHAMNOSYLTRANSFERASE WBBL"/>
    <property type="match status" value="1"/>
</dbReference>
<evidence type="ECO:0000313" key="3">
    <source>
        <dbReference type="Proteomes" id="UP000740557"/>
    </source>
</evidence>
<comment type="caution">
    <text evidence="2">The sequence shown here is derived from an EMBL/GenBank/DDBJ whole genome shotgun (WGS) entry which is preliminary data.</text>
</comment>